<gene>
    <name evidence="2" type="ORF">GCM10023338_22510</name>
</gene>
<comment type="similarity">
    <text evidence="1">Belongs to the PhzF family.</text>
</comment>
<keyword evidence="3" id="KW-1185">Reference proteome</keyword>
<sequence>MQSLNYYWINVFTTEQDKGNPLPVFVLKKTLSQTAMQKIATMMNQSETVFIENLNNDSPKLHIYTPMQELPFAGHPIIGALQIIKKLKNSSCTDSLETLAGTVNVQIDQHQQIYWIKAPITPKQRASTLDIPLTSQMLNIPESQIVSAPQWLNTGSEQLIVELSDANAVDSIQINLDLFQKHATLYAGRTMIYLWARDHDNVYTRYLYFKNGALGEDSGTGSACSNLGGLQVLEGNNNFEWTIRQGCLLGRENVLFLKVTANQEIWIGGQNRFMGKGELLWAD</sequence>
<reference evidence="3" key="1">
    <citation type="journal article" date="2019" name="Int. J. Syst. Evol. Microbiol.">
        <title>The Global Catalogue of Microorganisms (GCM) 10K type strain sequencing project: providing services to taxonomists for standard genome sequencing and annotation.</title>
        <authorList>
            <consortium name="The Broad Institute Genomics Platform"/>
            <consortium name="The Broad Institute Genome Sequencing Center for Infectious Disease"/>
            <person name="Wu L."/>
            <person name="Ma J."/>
        </authorList>
    </citation>
    <scope>NUCLEOTIDE SEQUENCE [LARGE SCALE GENOMIC DNA]</scope>
    <source>
        <strain evidence="3">JCM 18424</strain>
    </source>
</reference>
<dbReference type="InterPro" id="IPR003719">
    <property type="entry name" value="Phenazine_PhzF-like"/>
</dbReference>
<comment type="caution">
    <text evidence="2">The sequence shown here is derived from an EMBL/GenBank/DDBJ whole genome shotgun (WGS) entry which is preliminary data.</text>
</comment>
<dbReference type="SUPFAM" id="SSF54506">
    <property type="entry name" value="Diaminopimelate epimerase-like"/>
    <property type="match status" value="1"/>
</dbReference>
<evidence type="ECO:0000256" key="1">
    <source>
        <dbReference type="ARBA" id="ARBA00008270"/>
    </source>
</evidence>
<proteinExistence type="inferred from homology"/>
<evidence type="ECO:0000313" key="3">
    <source>
        <dbReference type="Proteomes" id="UP001500631"/>
    </source>
</evidence>
<dbReference type="PANTHER" id="PTHR13774:SF32">
    <property type="entry name" value="ANTISENSE-ENHANCING SEQUENCE 1"/>
    <property type="match status" value="1"/>
</dbReference>
<dbReference type="Proteomes" id="UP001500631">
    <property type="component" value="Unassembled WGS sequence"/>
</dbReference>
<dbReference type="PANTHER" id="PTHR13774">
    <property type="entry name" value="PHENAZINE BIOSYNTHESIS PROTEIN"/>
    <property type="match status" value="1"/>
</dbReference>
<dbReference type="RefSeq" id="WP_077926772.1">
    <property type="nucleotide sequence ID" value="NZ_BAABKE010000009.1"/>
</dbReference>
<organism evidence="2 3">
    <name type="scientific">Wohlfahrtiimonas larvae</name>
    <dbReference type="NCBI Taxonomy" id="1157986"/>
    <lineage>
        <taxon>Bacteria</taxon>
        <taxon>Pseudomonadati</taxon>
        <taxon>Pseudomonadota</taxon>
        <taxon>Gammaproteobacteria</taxon>
        <taxon>Cardiobacteriales</taxon>
        <taxon>Ignatzschineriaceae</taxon>
        <taxon>Wohlfahrtiimonas</taxon>
    </lineage>
</organism>
<dbReference type="NCBIfam" id="TIGR00654">
    <property type="entry name" value="PhzF_family"/>
    <property type="match status" value="1"/>
</dbReference>
<evidence type="ECO:0000313" key="2">
    <source>
        <dbReference type="EMBL" id="GAA5103660.1"/>
    </source>
</evidence>
<accession>A0ABP9N3F4</accession>
<protein>
    <submittedName>
        <fullName evidence="2">PhzF family phenazine biosynthesis protein</fullName>
    </submittedName>
</protein>
<dbReference type="PIRSF" id="PIRSF016184">
    <property type="entry name" value="PhzC_PhzF"/>
    <property type="match status" value="1"/>
</dbReference>
<dbReference type="EMBL" id="BAABKE010000009">
    <property type="protein sequence ID" value="GAA5103660.1"/>
    <property type="molecule type" value="Genomic_DNA"/>
</dbReference>
<name>A0ABP9N3F4_9GAMM</name>
<dbReference type="Gene3D" id="3.10.310.10">
    <property type="entry name" value="Diaminopimelate Epimerase, Chain A, domain 1"/>
    <property type="match status" value="2"/>
</dbReference>
<dbReference type="Pfam" id="PF02567">
    <property type="entry name" value="PhzC-PhzF"/>
    <property type="match status" value="1"/>
</dbReference>